<dbReference type="VEuPathDB" id="FungiDB:SMAC_05881"/>
<dbReference type="EMBL" id="NMPR01000160">
    <property type="protein sequence ID" value="KAA8628864.1"/>
    <property type="molecule type" value="Genomic_DNA"/>
</dbReference>
<accession>A0A8S8ZEC9</accession>
<feature type="region of interest" description="Disordered" evidence="2">
    <location>
        <begin position="141"/>
        <end position="164"/>
    </location>
</feature>
<organism evidence="3 4">
    <name type="scientific">Sordaria macrospora</name>
    <dbReference type="NCBI Taxonomy" id="5147"/>
    <lineage>
        <taxon>Eukaryota</taxon>
        <taxon>Fungi</taxon>
        <taxon>Dikarya</taxon>
        <taxon>Ascomycota</taxon>
        <taxon>Pezizomycotina</taxon>
        <taxon>Sordariomycetes</taxon>
        <taxon>Sordariomycetidae</taxon>
        <taxon>Sordariales</taxon>
        <taxon>Sordariaceae</taxon>
        <taxon>Sordaria</taxon>
    </lineage>
</organism>
<evidence type="ECO:0000313" key="4">
    <source>
        <dbReference type="Proteomes" id="UP000433876"/>
    </source>
</evidence>
<proteinExistence type="predicted"/>
<dbReference type="AlphaFoldDB" id="A0A8S8ZEC9"/>
<feature type="coiled-coil region" evidence="1">
    <location>
        <begin position="179"/>
        <end position="217"/>
    </location>
</feature>
<gene>
    <name evidence="3" type="ORF">SMACR_05881</name>
</gene>
<comment type="caution">
    <text evidence="3">The sequence shown here is derived from an EMBL/GenBank/DDBJ whole genome shotgun (WGS) entry which is preliminary data.</text>
</comment>
<name>A0A8S8ZEC9_SORMA</name>
<dbReference type="OMA" id="FNDNTAN"/>
<evidence type="ECO:0000256" key="1">
    <source>
        <dbReference type="SAM" id="Coils"/>
    </source>
</evidence>
<keyword evidence="1" id="KW-0175">Coiled coil</keyword>
<dbReference type="Proteomes" id="UP000433876">
    <property type="component" value="Unassembled WGS sequence"/>
</dbReference>
<protein>
    <submittedName>
        <fullName evidence="3">Uncharacterized protein</fullName>
    </submittedName>
</protein>
<reference evidence="3 4" key="1">
    <citation type="submission" date="2017-07" db="EMBL/GenBank/DDBJ databases">
        <title>Genome sequence of the Sordaria macrospora wild type strain R19027.</title>
        <authorList>
            <person name="Nowrousian M."/>
            <person name="Teichert I."/>
            <person name="Kueck U."/>
        </authorList>
    </citation>
    <scope>NUCLEOTIDE SEQUENCE [LARGE SCALE GENOMIC DNA]</scope>
    <source>
        <strain evidence="3 4">R19027</strain>
        <tissue evidence="3">Mycelium</tissue>
    </source>
</reference>
<evidence type="ECO:0000256" key="2">
    <source>
        <dbReference type="SAM" id="MobiDB-lite"/>
    </source>
</evidence>
<evidence type="ECO:0000313" key="3">
    <source>
        <dbReference type="EMBL" id="KAA8628864.1"/>
    </source>
</evidence>
<sequence>MDRSNFKDIVPNMADKEDIGPDNSGDVIVDVTLHLHSPPRHRHHRRCHHQRHQRVITRGIQTFDEKEVNWRELSQPRQRRLICRVGLGAEGTTSLNLGKTGTATATATAGFMLDADENTSTSTATLPDEATSLHRVFGTGTDTGTGTGTVTDSHDQASQSPTGSNLRNHFAALEKSAVEASIQERIKSVETELDRLRAEKNKLLKELQDEMVDERWEEGVLAIDDLIR</sequence>